<sequence>MSVVTLGSSKLKVSKIILGCALYGSPDWLSRVQNEEESIKQIKAAYDAGINTFDMSNVYSNEQSEVVLGKAIKQETLPRDGIVVMTKVFHPVSRNMDERIDGKATEYADTHRYANQYSLTREHIFDSIKKSLERLQLDYIDVLHCQEYDTNTPTHETVRAFVKAKQTSMTADLTCPPGTSTSLSFDHSLVTSSHMKALHDAVQAGWVRYVGMSNCRAWQFHVMQNHAIVNHLTPFISMQNDYNLLYREDENEMLPTLKYLDVPFIPLTSLVHGAMTMPLDQQLALPSDNMFPGGRKEWHNTIITRVEEIALQKNVTMTQVAIAWSWGRECVRALVINASTTGQLLDAIRGVDVLLTPVEIQYLEEPYIPQKLRH</sequence>
<evidence type="ECO:0000313" key="3">
    <source>
        <dbReference type="EMBL" id="KAK0448656.1"/>
    </source>
</evidence>
<gene>
    <name evidence="3" type="ORF">EV421DRAFT_1900367</name>
</gene>
<comment type="caution">
    <text evidence="3">The sequence shown here is derived from an EMBL/GenBank/DDBJ whole genome shotgun (WGS) entry which is preliminary data.</text>
</comment>
<keyword evidence="4" id="KW-1185">Reference proteome</keyword>
<dbReference type="Gene3D" id="3.20.20.100">
    <property type="entry name" value="NADP-dependent oxidoreductase domain"/>
    <property type="match status" value="1"/>
</dbReference>
<dbReference type="PANTHER" id="PTHR43364">
    <property type="entry name" value="NADH-SPECIFIC METHYLGLYOXAL REDUCTASE-RELATED"/>
    <property type="match status" value="1"/>
</dbReference>
<dbReference type="SUPFAM" id="SSF51430">
    <property type="entry name" value="NAD(P)-linked oxidoreductase"/>
    <property type="match status" value="1"/>
</dbReference>
<dbReference type="Pfam" id="PF00248">
    <property type="entry name" value="Aldo_ket_red"/>
    <property type="match status" value="1"/>
</dbReference>
<dbReference type="EMBL" id="JAUEPT010000009">
    <property type="protein sequence ID" value="KAK0448656.1"/>
    <property type="molecule type" value="Genomic_DNA"/>
</dbReference>
<evidence type="ECO:0000256" key="1">
    <source>
        <dbReference type="ARBA" id="ARBA00023002"/>
    </source>
</evidence>
<evidence type="ECO:0000259" key="2">
    <source>
        <dbReference type="Pfam" id="PF00248"/>
    </source>
</evidence>
<dbReference type="InterPro" id="IPR036812">
    <property type="entry name" value="NAD(P)_OxRdtase_dom_sf"/>
</dbReference>
<keyword evidence="1" id="KW-0560">Oxidoreductase</keyword>
<dbReference type="InterPro" id="IPR023210">
    <property type="entry name" value="NADP_OxRdtase_dom"/>
</dbReference>
<dbReference type="PANTHER" id="PTHR43364:SF4">
    <property type="entry name" value="NAD(P)-LINKED OXIDOREDUCTASE SUPERFAMILY PROTEIN"/>
    <property type="match status" value="1"/>
</dbReference>
<protein>
    <submittedName>
        <fullName evidence="3">Aryl-alcohol dehydrogenase</fullName>
    </submittedName>
</protein>
<name>A0AA39JTI5_9AGAR</name>
<dbReference type="InterPro" id="IPR050523">
    <property type="entry name" value="AKR_Detox_Biosynth"/>
</dbReference>
<proteinExistence type="predicted"/>
<dbReference type="Proteomes" id="UP001175226">
    <property type="component" value="Unassembled WGS sequence"/>
</dbReference>
<accession>A0AA39JTI5</accession>
<reference evidence="3" key="1">
    <citation type="submission" date="2023-06" db="EMBL/GenBank/DDBJ databases">
        <authorList>
            <consortium name="Lawrence Berkeley National Laboratory"/>
            <person name="Ahrendt S."/>
            <person name="Sahu N."/>
            <person name="Indic B."/>
            <person name="Wong-Bajracharya J."/>
            <person name="Merenyi Z."/>
            <person name="Ke H.-M."/>
            <person name="Monk M."/>
            <person name="Kocsube S."/>
            <person name="Drula E."/>
            <person name="Lipzen A."/>
            <person name="Balint B."/>
            <person name="Henrissat B."/>
            <person name="Andreopoulos B."/>
            <person name="Martin F.M."/>
            <person name="Harder C.B."/>
            <person name="Rigling D."/>
            <person name="Ford K.L."/>
            <person name="Foster G.D."/>
            <person name="Pangilinan J."/>
            <person name="Papanicolaou A."/>
            <person name="Barry K."/>
            <person name="LaButti K."/>
            <person name="Viragh M."/>
            <person name="Koriabine M."/>
            <person name="Yan M."/>
            <person name="Riley R."/>
            <person name="Champramary S."/>
            <person name="Plett K.L."/>
            <person name="Tsai I.J."/>
            <person name="Slot J."/>
            <person name="Sipos G."/>
            <person name="Plett J."/>
            <person name="Nagy L.G."/>
            <person name="Grigoriev I.V."/>
        </authorList>
    </citation>
    <scope>NUCLEOTIDE SEQUENCE</scope>
    <source>
        <strain evidence="3">FPL87.14</strain>
    </source>
</reference>
<dbReference type="AlphaFoldDB" id="A0AA39JTI5"/>
<feature type="domain" description="NADP-dependent oxidoreductase" evidence="2">
    <location>
        <begin position="15"/>
        <end position="365"/>
    </location>
</feature>
<dbReference type="GO" id="GO:0016491">
    <property type="term" value="F:oxidoreductase activity"/>
    <property type="evidence" value="ECO:0007669"/>
    <property type="project" value="UniProtKB-KW"/>
</dbReference>
<evidence type="ECO:0000313" key="4">
    <source>
        <dbReference type="Proteomes" id="UP001175226"/>
    </source>
</evidence>
<organism evidence="3 4">
    <name type="scientific">Armillaria borealis</name>
    <dbReference type="NCBI Taxonomy" id="47425"/>
    <lineage>
        <taxon>Eukaryota</taxon>
        <taxon>Fungi</taxon>
        <taxon>Dikarya</taxon>
        <taxon>Basidiomycota</taxon>
        <taxon>Agaricomycotina</taxon>
        <taxon>Agaricomycetes</taxon>
        <taxon>Agaricomycetidae</taxon>
        <taxon>Agaricales</taxon>
        <taxon>Marasmiineae</taxon>
        <taxon>Physalacriaceae</taxon>
        <taxon>Armillaria</taxon>
    </lineage>
</organism>